<dbReference type="STRING" id="1802662.A2736_02175"/>
<gene>
    <name evidence="9" type="primary">tig</name>
    <name evidence="13" type="ORF">A2736_02175</name>
</gene>
<dbReference type="GO" id="GO:0043022">
    <property type="term" value="F:ribosome binding"/>
    <property type="evidence" value="ECO:0007669"/>
    <property type="project" value="TreeGrafter"/>
</dbReference>
<keyword evidence="5 9" id="KW-0697">Rotamase</keyword>
<dbReference type="HAMAP" id="MF_00303">
    <property type="entry name" value="Trigger_factor_Tig"/>
    <property type="match status" value="1"/>
</dbReference>
<evidence type="ECO:0000259" key="12">
    <source>
        <dbReference type="PROSITE" id="PS50059"/>
    </source>
</evidence>
<dbReference type="GO" id="GO:0003755">
    <property type="term" value="F:peptidyl-prolyl cis-trans isomerase activity"/>
    <property type="evidence" value="ECO:0007669"/>
    <property type="project" value="UniProtKB-UniRule"/>
</dbReference>
<dbReference type="EMBL" id="MGJC01000008">
    <property type="protein sequence ID" value="OGN00243.1"/>
    <property type="molecule type" value="Genomic_DNA"/>
</dbReference>
<evidence type="ECO:0000256" key="10">
    <source>
        <dbReference type="PROSITE-ProRule" id="PRU00277"/>
    </source>
</evidence>
<dbReference type="PIRSF" id="PIRSF003095">
    <property type="entry name" value="Trigger_factor"/>
    <property type="match status" value="1"/>
</dbReference>
<evidence type="ECO:0000256" key="11">
    <source>
        <dbReference type="RuleBase" id="RU003914"/>
    </source>
</evidence>
<reference evidence="13 14" key="1">
    <citation type="journal article" date="2016" name="Nat. Commun.">
        <title>Thousands of microbial genomes shed light on interconnected biogeochemical processes in an aquifer system.</title>
        <authorList>
            <person name="Anantharaman K."/>
            <person name="Brown C.T."/>
            <person name="Hug L.A."/>
            <person name="Sharon I."/>
            <person name="Castelle C.J."/>
            <person name="Probst A.J."/>
            <person name="Thomas B.C."/>
            <person name="Singh A."/>
            <person name="Wilkins M.J."/>
            <person name="Karaoz U."/>
            <person name="Brodie E.L."/>
            <person name="Williams K.H."/>
            <person name="Hubbard S.S."/>
            <person name="Banfield J.F."/>
        </authorList>
    </citation>
    <scope>NUCLEOTIDE SEQUENCE [LARGE SCALE GENOMIC DNA]</scope>
</reference>
<dbReference type="GO" id="GO:0044183">
    <property type="term" value="F:protein folding chaperone"/>
    <property type="evidence" value="ECO:0007669"/>
    <property type="project" value="TreeGrafter"/>
</dbReference>
<evidence type="ECO:0000313" key="13">
    <source>
        <dbReference type="EMBL" id="OGN00243.1"/>
    </source>
</evidence>
<organism evidence="13 14">
    <name type="scientific">Candidatus Yanofskybacteria bacterium RIFCSPHIGHO2_01_FULL_41_27</name>
    <dbReference type="NCBI Taxonomy" id="1802662"/>
    <lineage>
        <taxon>Bacteria</taxon>
        <taxon>Candidatus Yanofskyibacteriota</taxon>
    </lineage>
</organism>
<evidence type="ECO:0000256" key="6">
    <source>
        <dbReference type="ARBA" id="ARBA00023186"/>
    </source>
</evidence>
<protein>
    <recommendedName>
        <fullName evidence="4 9">Trigger factor</fullName>
        <shortName evidence="9">TF</shortName>
        <ecNumber evidence="3 9">5.2.1.8</ecNumber>
    </recommendedName>
    <alternativeName>
        <fullName evidence="8 9">PPIase</fullName>
    </alternativeName>
</protein>
<feature type="domain" description="PPIase FKBP-type" evidence="12">
    <location>
        <begin position="161"/>
        <end position="246"/>
    </location>
</feature>
<dbReference type="Gene3D" id="3.30.70.1050">
    <property type="entry name" value="Trigger factor ribosome-binding domain"/>
    <property type="match status" value="1"/>
</dbReference>
<evidence type="ECO:0000256" key="7">
    <source>
        <dbReference type="ARBA" id="ARBA00023235"/>
    </source>
</evidence>
<dbReference type="EC" id="5.2.1.8" evidence="3 9"/>
<comment type="function">
    <text evidence="9">Involved in protein export. Acts as a chaperone by maintaining the newly synthesized protein in an open conformation. Functions as a peptidyl-prolyl cis-trans isomerase.</text>
</comment>
<dbReference type="Pfam" id="PF05697">
    <property type="entry name" value="Trigger_N"/>
    <property type="match status" value="1"/>
</dbReference>
<evidence type="ECO:0000256" key="2">
    <source>
        <dbReference type="ARBA" id="ARBA00005464"/>
    </source>
</evidence>
<dbReference type="Gene3D" id="1.10.3120.10">
    <property type="entry name" value="Trigger factor, C-terminal domain"/>
    <property type="match status" value="1"/>
</dbReference>
<evidence type="ECO:0000313" key="14">
    <source>
        <dbReference type="Proteomes" id="UP000177503"/>
    </source>
</evidence>
<name>A0A1F8EHG1_9BACT</name>
<dbReference type="InterPro" id="IPR036611">
    <property type="entry name" value="Trigger_fac_ribosome-bd_sf"/>
</dbReference>
<dbReference type="InterPro" id="IPR027304">
    <property type="entry name" value="Trigger_fact/SurA_dom_sf"/>
</dbReference>
<dbReference type="InterPro" id="IPR046357">
    <property type="entry name" value="PPIase_dom_sf"/>
</dbReference>
<evidence type="ECO:0000256" key="4">
    <source>
        <dbReference type="ARBA" id="ARBA00016902"/>
    </source>
</evidence>
<evidence type="ECO:0000256" key="3">
    <source>
        <dbReference type="ARBA" id="ARBA00013194"/>
    </source>
</evidence>
<keyword evidence="9 11" id="KW-0132">Cell division</keyword>
<dbReference type="AlphaFoldDB" id="A0A1F8EHG1"/>
<dbReference type="GO" id="GO:0015031">
    <property type="term" value="P:protein transport"/>
    <property type="evidence" value="ECO:0007669"/>
    <property type="project" value="UniProtKB-UniRule"/>
</dbReference>
<comment type="catalytic activity">
    <reaction evidence="1 9 10">
        <text>[protein]-peptidylproline (omega=180) = [protein]-peptidylproline (omega=0)</text>
        <dbReference type="Rhea" id="RHEA:16237"/>
        <dbReference type="Rhea" id="RHEA-COMP:10747"/>
        <dbReference type="Rhea" id="RHEA-COMP:10748"/>
        <dbReference type="ChEBI" id="CHEBI:83833"/>
        <dbReference type="ChEBI" id="CHEBI:83834"/>
        <dbReference type="EC" id="5.2.1.8"/>
    </reaction>
</comment>
<dbReference type="GO" id="GO:0051301">
    <property type="term" value="P:cell division"/>
    <property type="evidence" value="ECO:0007669"/>
    <property type="project" value="UniProtKB-KW"/>
</dbReference>
<comment type="subcellular location">
    <subcellularLocation>
        <location evidence="9">Cytoplasm</location>
    </subcellularLocation>
    <text evidence="9">About half TF is bound to the ribosome near the polypeptide exit tunnel while the other half is free in the cytoplasm.</text>
</comment>
<dbReference type="InterPro" id="IPR008881">
    <property type="entry name" value="Trigger_fac_ribosome-bd_bac"/>
</dbReference>
<comment type="similarity">
    <text evidence="2 9 11">Belongs to the FKBP-type PPIase family. Tig subfamily.</text>
</comment>
<keyword evidence="9" id="KW-0963">Cytoplasm</keyword>
<dbReference type="PANTHER" id="PTHR30560:SF3">
    <property type="entry name" value="TRIGGER FACTOR-LIKE PROTEIN TIG, CHLOROPLASTIC"/>
    <property type="match status" value="1"/>
</dbReference>
<dbReference type="Gene3D" id="3.10.50.40">
    <property type="match status" value="1"/>
</dbReference>
<dbReference type="GO" id="GO:0051083">
    <property type="term" value="P:'de novo' cotranslational protein folding"/>
    <property type="evidence" value="ECO:0007669"/>
    <property type="project" value="TreeGrafter"/>
</dbReference>
<dbReference type="InterPro" id="IPR037041">
    <property type="entry name" value="Trigger_fac_C_sf"/>
</dbReference>
<proteinExistence type="inferred from homology"/>
<dbReference type="Pfam" id="PF05698">
    <property type="entry name" value="Trigger_C"/>
    <property type="match status" value="1"/>
</dbReference>
<dbReference type="GO" id="GO:0043335">
    <property type="term" value="P:protein unfolding"/>
    <property type="evidence" value="ECO:0007669"/>
    <property type="project" value="TreeGrafter"/>
</dbReference>
<dbReference type="InterPro" id="IPR008880">
    <property type="entry name" value="Trigger_fac_C"/>
</dbReference>
<keyword evidence="7 9" id="KW-0413">Isomerase</keyword>
<dbReference type="SUPFAM" id="SSF102735">
    <property type="entry name" value="Trigger factor ribosome-binding domain"/>
    <property type="match status" value="1"/>
</dbReference>
<dbReference type="PANTHER" id="PTHR30560">
    <property type="entry name" value="TRIGGER FACTOR CHAPERONE AND PEPTIDYL-PROLYL CIS/TRANS ISOMERASE"/>
    <property type="match status" value="1"/>
</dbReference>
<dbReference type="Proteomes" id="UP000177503">
    <property type="component" value="Unassembled WGS sequence"/>
</dbReference>
<sequence>MKSELKKIQNGQAELTVEMDKNDLQKYFNEAEGEIGKDLKIDGFRKGKVPKDLLKKHTDPNNIRELALQLALRESLDETIAKEKLDTLDVGNLEIKENNANNLIYKVQLVLFPDFTMPEFSKIKTEKNKISVEQKEIDDTIEAVRASRAKLIDKDEPAQTGDRIEVDFEVKLNGAVIEGGISKNHPLIIGGKNFMPGFEEQLVGMKKNEEKFFSLKAPADYFQKSIAGKELDFTIRVIDIKSVQLPELNDNFVLNLGKFKNLEELSANIKEGIRQEKEMKEQQRVRLEILSNIIKMSDIKTPEIMTERQLEEMMSGLDNDLHNSGMELGPYLAHIGKTQEELKKGWRNDAEKQVKMTLILHKIIKDKKFTVSADELEQTLNLTIQSAMLRGGIEKPKDLDIERMRSNIASKIINEKAFAFLETNCVA</sequence>
<dbReference type="NCBIfam" id="TIGR00115">
    <property type="entry name" value="tig"/>
    <property type="match status" value="1"/>
</dbReference>
<comment type="caution">
    <text evidence="13">The sequence shown here is derived from an EMBL/GenBank/DDBJ whole genome shotgun (WGS) entry which is preliminary data.</text>
</comment>
<keyword evidence="9 11" id="KW-0131">Cell cycle</keyword>
<evidence type="ECO:0000256" key="5">
    <source>
        <dbReference type="ARBA" id="ARBA00023110"/>
    </source>
</evidence>
<accession>A0A1F8EHG1</accession>
<dbReference type="PROSITE" id="PS50059">
    <property type="entry name" value="FKBP_PPIASE"/>
    <property type="match status" value="1"/>
</dbReference>
<dbReference type="SUPFAM" id="SSF54534">
    <property type="entry name" value="FKBP-like"/>
    <property type="match status" value="1"/>
</dbReference>
<dbReference type="SUPFAM" id="SSF109998">
    <property type="entry name" value="Triger factor/SurA peptide-binding domain-like"/>
    <property type="match status" value="1"/>
</dbReference>
<comment type="domain">
    <text evidence="9">Consists of 3 domains; the N-terminus binds the ribosome, the middle domain has PPIase activity, while the C-terminus has intrinsic chaperone activity on its own.</text>
</comment>
<keyword evidence="6 9" id="KW-0143">Chaperone</keyword>
<dbReference type="InterPro" id="IPR005215">
    <property type="entry name" value="Trig_fac"/>
</dbReference>
<evidence type="ECO:0000256" key="1">
    <source>
        <dbReference type="ARBA" id="ARBA00000971"/>
    </source>
</evidence>
<dbReference type="GO" id="GO:0005737">
    <property type="term" value="C:cytoplasm"/>
    <property type="evidence" value="ECO:0007669"/>
    <property type="project" value="UniProtKB-SubCell"/>
</dbReference>
<dbReference type="InterPro" id="IPR001179">
    <property type="entry name" value="PPIase_FKBP_dom"/>
</dbReference>
<evidence type="ECO:0000256" key="9">
    <source>
        <dbReference type="HAMAP-Rule" id="MF_00303"/>
    </source>
</evidence>
<evidence type="ECO:0000256" key="8">
    <source>
        <dbReference type="ARBA" id="ARBA00029986"/>
    </source>
</evidence>
<dbReference type="Pfam" id="PF00254">
    <property type="entry name" value="FKBP_C"/>
    <property type="match status" value="1"/>
</dbReference>